<dbReference type="PANTHER" id="PTHR31566">
    <property type="entry name" value="CYTOCHROME C BIOGENESIS PROTEIN CCS1, CHLOROPLASTIC"/>
    <property type="match status" value="1"/>
</dbReference>
<keyword evidence="2 7" id="KW-0812">Transmembrane</keyword>
<sequence length="546" mass="58748">MPSSQQSRFDPSEEIISPAIGLKGWLRWIWRQLTSMRTALILLLLLAAAAVPGSVFPQRSADPNGVTAYFKANPVLAPALDAIQLFDVYTSAWFSAIYILLFASLIGCVVPRTAAHARALRLPPVETPRNLKRMPAYLAVEWSGKKSPDALLGKAQKLLKKQGYRTLLAGDSATGSVSAERGYLRETGNLVFHLSLIGVLIAVGVGGGLSYSGQRVLVEGESFVNNLAGYDSFSPGTFFKEDQLVPYSVRLDKFEVDFYRDETLKNKANTGTPTDFRAFVSTTLGATGEQAKAKIRVNEPLAMPNGNIYLTGNGYAPSITIRDAAGQVVYSGSTPYLPQDANYTSLGVIKVTDVPKQYGIISFFYPTVGTLESGALTSLYPDPALPMLSMNVYEGDLGINGGEPKNVFALDIKNMKQVAGGKSGVKGLRLQLGETVKLPNDLGTVTFDGLKRFSSLDVSHNPGGIWVLIFALLALAGVTTSLLVPRRRVWVRRTETGFELAALARGDDPVLEKVVADLAAELAPNKKGSKKVAKTAASPKQKVADE</sequence>
<evidence type="ECO:0000256" key="5">
    <source>
        <dbReference type="ARBA" id="ARBA00023136"/>
    </source>
</evidence>
<organism evidence="9">
    <name type="scientific">freshwater metagenome</name>
    <dbReference type="NCBI Taxonomy" id="449393"/>
    <lineage>
        <taxon>unclassified sequences</taxon>
        <taxon>metagenomes</taxon>
        <taxon>ecological metagenomes</taxon>
    </lineage>
</organism>
<dbReference type="Pfam" id="PF05140">
    <property type="entry name" value="ResB"/>
    <property type="match status" value="1"/>
</dbReference>
<feature type="domain" description="ResB-like" evidence="8">
    <location>
        <begin position="36"/>
        <end position="513"/>
    </location>
</feature>
<evidence type="ECO:0000259" key="8">
    <source>
        <dbReference type="Pfam" id="PF05140"/>
    </source>
</evidence>
<comment type="subcellular location">
    <subcellularLocation>
        <location evidence="1">Membrane</location>
        <topology evidence="1">Multi-pass membrane protein</topology>
    </subcellularLocation>
</comment>
<evidence type="ECO:0000256" key="6">
    <source>
        <dbReference type="SAM" id="MobiDB-lite"/>
    </source>
</evidence>
<dbReference type="GO" id="GO:0016020">
    <property type="term" value="C:membrane"/>
    <property type="evidence" value="ECO:0007669"/>
    <property type="project" value="UniProtKB-SubCell"/>
</dbReference>
<protein>
    <submittedName>
        <fullName evidence="9">Unannotated protein</fullName>
    </submittedName>
</protein>
<dbReference type="InterPro" id="IPR023494">
    <property type="entry name" value="Cyt_c_bgen_Ccs1/CcsB/ResB"/>
</dbReference>
<dbReference type="EMBL" id="CAEZVN010000038">
    <property type="protein sequence ID" value="CAB4631281.1"/>
    <property type="molecule type" value="Genomic_DNA"/>
</dbReference>
<dbReference type="GO" id="GO:0017004">
    <property type="term" value="P:cytochrome complex assembly"/>
    <property type="evidence" value="ECO:0007669"/>
    <property type="project" value="UniProtKB-KW"/>
</dbReference>
<dbReference type="AlphaFoldDB" id="A0A6J6J329"/>
<keyword evidence="4 7" id="KW-1133">Transmembrane helix</keyword>
<evidence type="ECO:0000256" key="1">
    <source>
        <dbReference type="ARBA" id="ARBA00004141"/>
    </source>
</evidence>
<dbReference type="InterPro" id="IPR007816">
    <property type="entry name" value="ResB-like_domain"/>
</dbReference>
<feature type="transmembrane region" description="Helical" evidence="7">
    <location>
        <begin position="463"/>
        <end position="484"/>
    </location>
</feature>
<feature type="region of interest" description="Disordered" evidence="6">
    <location>
        <begin position="525"/>
        <end position="546"/>
    </location>
</feature>
<evidence type="ECO:0000256" key="4">
    <source>
        <dbReference type="ARBA" id="ARBA00022989"/>
    </source>
</evidence>
<gene>
    <name evidence="9" type="ORF">UFOPK2001_00532</name>
</gene>
<reference evidence="9" key="1">
    <citation type="submission" date="2020-05" db="EMBL/GenBank/DDBJ databases">
        <authorList>
            <person name="Chiriac C."/>
            <person name="Salcher M."/>
            <person name="Ghai R."/>
            <person name="Kavagutti S V."/>
        </authorList>
    </citation>
    <scope>NUCLEOTIDE SEQUENCE</scope>
</reference>
<feature type="transmembrane region" description="Helical" evidence="7">
    <location>
        <begin position="92"/>
        <end position="111"/>
    </location>
</feature>
<dbReference type="PANTHER" id="PTHR31566:SF0">
    <property type="entry name" value="CYTOCHROME C BIOGENESIS PROTEIN CCS1, CHLOROPLASTIC"/>
    <property type="match status" value="1"/>
</dbReference>
<evidence type="ECO:0000256" key="2">
    <source>
        <dbReference type="ARBA" id="ARBA00022692"/>
    </source>
</evidence>
<keyword evidence="3" id="KW-0201">Cytochrome c-type biogenesis</keyword>
<name>A0A6J6J329_9ZZZZ</name>
<proteinExistence type="predicted"/>
<evidence type="ECO:0000256" key="3">
    <source>
        <dbReference type="ARBA" id="ARBA00022748"/>
    </source>
</evidence>
<accession>A0A6J6J329</accession>
<evidence type="ECO:0000313" key="9">
    <source>
        <dbReference type="EMBL" id="CAB4631281.1"/>
    </source>
</evidence>
<evidence type="ECO:0000256" key="7">
    <source>
        <dbReference type="SAM" id="Phobius"/>
    </source>
</evidence>
<feature type="transmembrane region" description="Helical" evidence="7">
    <location>
        <begin position="190"/>
        <end position="211"/>
    </location>
</feature>
<keyword evidence="5 7" id="KW-0472">Membrane</keyword>